<dbReference type="InterPro" id="IPR057592">
    <property type="entry name" value="Ig_TMEM131H_6"/>
</dbReference>
<dbReference type="Gene3D" id="2.60.40.10">
    <property type="entry name" value="Immunoglobulins"/>
    <property type="match status" value="1"/>
</dbReference>
<feature type="compositionally biased region" description="Polar residues" evidence="7">
    <location>
        <begin position="1274"/>
        <end position="1284"/>
    </location>
</feature>
<feature type="compositionally biased region" description="Low complexity" evidence="7">
    <location>
        <begin position="1285"/>
        <end position="1295"/>
    </location>
</feature>
<keyword evidence="6" id="KW-0472">Membrane</keyword>
<proteinExistence type="inferred from homology"/>
<dbReference type="CTD" id="23505"/>
<evidence type="ECO:0000259" key="10">
    <source>
        <dbReference type="Pfam" id="PF24495"/>
    </source>
</evidence>
<evidence type="ECO:0000256" key="8">
    <source>
        <dbReference type="SAM" id="SignalP"/>
    </source>
</evidence>
<evidence type="ECO:0000256" key="7">
    <source>
        <dbReference type="SAM" id="MobiDB-lite"/>
    </source>
</evidence>
<keyword evidence="5" id="KW-1133">Transmembrane helix</keyword>
<feature type="compositionally biased region" description="Basic and acidic residues" evidence="7">
    <location>
        <begin position="1329"/>
        <end position="1338"/>
    </location>
</feature>
<evidence type="ECO:0000259" key="9">
    <source>
        <dbReference type="Pfam" id="PF12371"/>
    </source>
</evidence>
<dbReference type="InterPro" id="IPR055437">
    <property type="entry name" value="TMEM131L_Ig_5"/>
</dbReference>
<keyword evidence="3 15" id="KW-0812">Transmembrane</keyword>
<organism evidence="14 15">
    <name type="scientific">Drosophila albomicans</name>
    <name type="common">Fruit fly</name>
    <dbReference type="NCBI Taxonomy" id="7291"/>
    <lineage>
        <taxon>Eukaryota</taxon>
        <taxon>Metazoa</taxon>
        <taxon>Ecdysozoa</taxon>
        <taxon>Arthropoda</taxon>
        <taxon>Hexapoda</taxon>
        <taxon>Insecta</taxon>
        <taxon>Pterygota</taxon>
        <taxon>Neoptera</taxon>
        <taxon>Endopterygota</taxon>
        <taxon>Diptera</taxon>
        <taxon>Brachycera</taxon>
        <taxon>Muscomorpha</taxon>
        <taxon>Ephydroidea</taxon>
        <taxon>Drosophilidae</taxon>
        <taxon>Drosophila</taxon>
    </lineage>
</organism>
<feature type="region of interest" description="Disordered" evidence="7">
    <location>
        <begin position="959"/>
        <end position="978"/>
    </location>
</feature>
<feature type="domain" description="TMEM131L fifth Ig-like" evidence="11">
    <location>
        <begin position="986"/>
        <end position="1050"/>
    </location>
</feature>
<feature type="region of interest" description="Disordered" evidence="7">
    <location>
        <begin position="1633"/>
        <end position="1668"/>
    </location>
</feature>
<feature type="region of interest" description="Disordered" evidence="7">
    <location>
        <begin position="1160"/>
        <end position="1189"/>
    </location>
</feature>
<feature type="domain" description="TMEM131 second Ig-like" evidence="10">
    <location>
        <begin position="171"/>
        <end position="260"/>
    </location>
</feature>
<feature type="chain" id="PRO_5028463301" evidence="8">
    <location>
        <begin position="24"/>
        <end position="1668"/>
    </location>
</feature>
<feature type="compositionally biased region" description="Low complexity" evidence="7">
    <location>
        <begin position="1205"/>
        <end position="1242"/>
    </location>
</feature>
<evidence type="ECO:0000256" key="6">
    <source>
        <dbReference type="ARBA" id="ARBA00023136"/>
    </source>
</evidence>
<evidence type="ECO:0000313" key="15">
    <source>
        <dbReference type="RefSeq" id="XP_034104165.1"/>
    </source>
</evidence>
<feature type="compositionally biased region" description="Basic and acidic residues" evidence="7">
    <location>
        <begin position="1169"/>
        <end position="1178"/>
    </location>
</feature>
<dbReference type="GO" id="GO:0016020">
    <property type="term" value="C:membrane"/>
    <property type="evidence" value="ECO:0007669"/>
    <property type="project" value="UniProtKB-SubCell"/>
</dbReference>
<dbReference type="GeneID" id="117567965"/>
<evidence type="ECO:0000256" key="2">
    <source>
        <dbReference type="ARBA" id="ARBA00006682"/>
    </source>
</evidence>
<dbReference type="Pfam" id="PF24501">
    <property type="entry name" value="Ig_TMEM131L_5"/>
    <property type="match status" value="1"/>
</dbReference>
<evidence type="ECO:0000313" key="14">
    <source>
        <dbReference type="Proteomes" id="UP000515160"/>
    </source>
</evidence>
<dbReference type="RefSeq" id="XP_034104165.1">
    <property type="nucleotide sequence ID" value="XM_034248274.2"/>
</dbReference>
<dbReference type="Pfam" id="PF12371">
    <property type="entry name" value="TMEM131_like_N"/>
    <property type="match status" value="1"/>
</dbReference>
<dbReference type="InterPro" id="IPR013783">
    <property type="entry name" value="Ig-like_fold"/>
</dbReference>
<name>A0A6P8WZQ8_DROAB</name>
<comment type="subcellular location">
    <subcellularLocation>
        <location evidence="1">Membrane</location>
        <topology evidence="1">Single-pass type I membrane protein</topology>
    </subcellularLocation>
</comment>
<sequence length="1668" mass="185244">MYTNWQATMLLPLLLLIMNSARGSSSDQQMAGSREKVLSELQEPFIGLEETQTLPPHEPHTREQVELLRHLNFVPPAIDFGKWSVGQTVTQIVTLFNQHSNRTVHLNSVAGPSPVFYSSFFGTRDVPPQGNTTFSVVFLPRQLGAISTGLLIQTSFGRAEYAVRGEGSECPYRLKPLVGIKAPMNATLTPEIHMYNPHERPLQILEVYSSGGEFQLELPSGMSEAPQKLWEIPPHSLKPVIRISFHGRTAGNHSAYIRIKIAEQALDDSTPLEQLNENVLVIPVEFEILPKHGAYASNPVADFGRVATDQHADALHFKLDMQNQHVDASQRKLIGNYLREIPGLSYDAHNSSIVLDPKLFEQSASINDLLVISSEEQQQQQFTVMVRADIFKGGLHYDRNVTLFITSVDSDEMPLQSQRTLVVRNNFAFPLKIYNLSLSAPIDSALLEMSTLEQELLLQPGESVELLQLQLLNAHAKFNSVLRIESNVTIFELPIVACTGLLHVSTQAFQLQLPRTESTYDLGLDLGTVPFAEQSRQGYIVLRNDNPIPIKVANWHFKPPAKVYFTATFLGCIPADQVVTTEQSADLEANNHTSSFQFCSQLGAGESAVFVLYIQTYVAEESVGTFKLSTPYEMIRIAVKFKASVGQLDIEQEQLQFKSCFPGKMCSAVLSIRSTFTDPVHVTAITFKRQGLRFKDFNAKGTTIGAQTLTKVGRIYFEPSALCRNACYIRPSSNEHAIFPKSDAAQHTNNNNLLYDGAEVRQRTELYRQLKRQLHSMSLVLHSKELPPLELDFSIGIEWPKLVQHQPLPPIPVVEVGQVQRQWITISNPTTQPLLLDYFLSDPQYARRTQLSLPHEVIDVSSSSCYLTDQPVFSLPDATFAGPVLLPAGATLTIPVQFSAQLADKYCTLLHVRSNLTLYEAVWLTARAVQSQFRFGNRRPGSSTPLLFELSSQAFERCDGSSKQSTEEEDTTSHQVSATRSFTARNAGVLPIRIEGFLIGKRHCEDHGFKVIDCNGFELRENETRKVEISYSPDFTAYRVQRTLTLLTNLDYDIQYQLLAQLPAESVERCAATLPRPQWERLLRNAALVVLLASFCLVLLTAILDARAIVAQQNAYDAARYKSPLQPTFNLRNIVKMQLQEDAASAAAAAASSATALKAEQQQKLRNGQLKERKRATATDKVISSRKPKSWTAWSMDLGSSESKAAAAAVTPPAKQSSNSPKPSKKSSPIAQTPPTVVPATRAPKKMKPVTPPSALPKPKLDLSPVEPQEKTKVSPNAKSSPSVAATTPPQQQQQENVSPKPPKSSMETPKERVLKEQNGSAKKLGKTPGRERRKEQKPTQLNGIGGASKKTTEQRKPRSKQLNFNGTPSVTEGNVSPLTTSDIDTMITNPFQTSSGVYLGEVLPSKPLPVLECNTNWAPAENDLGPIGSRKSVQTQPMSMGWDTQMTPEATVSSNVLMNGLFKNPQPPPMNHLSMDLPTINGYGSNWYDQPQRERERELQEQQLNEQHQMMLLLKKQRMMPNLDDSNWPLNATNGAAATGNSWSSLDFGGWPNPGSLRTSPMHTIHPSLGMGYIRPPPGLEQNYNNNNCQFPSVAGVADMQSSAAAAAFIANHSNQSNNNHIDNAQQLLLQQQQQEERQQMPTQYDPFTSPSSIWSDNWRQRNNHMN</sequence>
<dbReference type="Pfam" id="PF24505">
    <property type="entry name" value="Ig_TMEM131homol_6th"/>
    <property type="match status" value="1"/>
</dbReference>
<feature type="domain" description="Transmembrane protein 131-like N-terminal" evidence="9">
    <location>
        <begin position="72"/>
        <end position="154"/>
    </location>
</feature>
<evidence type="ECO:0000259" key="13">
    <source>
        <dbReference type="Pfam" id="PF24505"/>
    </source>
</evidence>
<dbReference type="InterPro" id="IPR022113">
    <property type="entry name" value="TMEM131L_N"/>
</dbReference>
<dbReference type="Pfam" id="PF24495">
    <property type="entry name" value="Ig_TMEM131_2"/>
    <property type="match status" value="1"/>
</dbReference>
<dbReference type="Proteomes" id="UP000515160">
    <property type="component" value="Chromosome 3"/>
</dbReference>
<evidence type="ECO:0000259" key="12">
    <source>
        <dbReference type="Pfam" id="PF24502"/>
    </source>
</evidence>
<dbReference type="Pfam" id="PF24502">
    <property type="entry name" value="Ig_TMEM131homol_3rd"/>
    <property type="match status" value="1"/>
</dbReference>
<dbReference type="InterPro" id="IPR039877">
    <property type="entry name" value="TMEM131-like"/>
</dbReference>
<evidence type="ECO:0000256" key="5">
    <source>
        <dbReference type="ARBA" id="ARBA00022989"/>
    </source>
</evidence>
<evidence type="ECO:0000256" key="4">
    <source>
        <dbReference type="ARBA" id="ARBA00022729"/>
    </source>
</evidence>
<keyword evidence="4 8" id="KW-0732">Signal</keyword>
<accession>A0A6P8WZQ8</accession>
<gene>
    <name evidence="15" type="primary">LOC117567965</name>
</gene>
<feature type="compositionally biased region" description="Polar residues" evidence="7">
    <location>
        <begin position="1361"/>
        <end position="1376"/>
    </location>
</feature>
<evidence type="ECO:0000256" key="1">
    <source>
        <dbReference type="ARBA" id="ARBA00004479"/>
    </source>
</evidence>
<feature type="signal peptide" evidence="8">
    <location>
        <begin position="1"/>
        <end position="23"/>
    </location>
</feature>
<feature type="region of interest" description="Disordered" evidence="7">
    <location>
        <begin position="1204"/>
        <end position="1376"/>
    </location>
</feature>
<keyword evidence="14" id="KW-1185">Reference proteome</keyword>
<dbReference type="PANTHER" id="PTHR22050:SF0">
    <property type="entry name" value="TRANSMEMBRANE PROTEIN 131 HOMOLOG"/>
    <property type="match status" value="1"/>
</dbReference>
<reference evidence="15" key="1">
    <citation type="submission" date="2025-08" db="UniProtKB">
        <authorList>
            <consortium name="RefSeq"/>
        </authorList>
    </citation>
    <scope>IDENTIFICATION</scope>
    <source>
        <strain evidence="15">15112-1751.03</strain>
        <tissue evidence="15">Whole Adult</tissue>
    </source>
</reference>
<evidence type="ECO:0000259" key="11">
    <source>
        <dbReference type="Pfam" id="PF24501"/>
    </source>
</evidence>
<comment type="similarity">
    <text evidence="2">Belongs to the TMEM131 family.</text>
</comment>
<dbReference type="OrthoDB" id="168404at2759"/>
<evidence type="ECO:0000256" key="3">
    <source>
        <dbReference type="ARBA" id="ARBA00022692"/>
    </source>
</evidence>
<feature type="domain" description="TMEM131 homolog sixth Ig-like" evidence="13">
    <location>
        <begin position="717"/>
        <end position="777"/>
    </location>
</feature>
<dbReference type="InterPro" id="IPR057593">
    <property type="entry name" value="TMEM131H_Ig_3"/>
</dbReference>
<protein>
    <submittedName>
        <fullName evidence="15">Transmembrane protein 131 homolog</fullName>
    </submittedName>
</protein>
<feature type="domain" description="TMEM131 homolog third Ig-like" evidence="12">
    <location>
        <begin position="295"/>
        <end position="391"/>
    </location>
</feature>
<dbReference type="PANTHER" id="PTHR22050">
    <property type="entry name" value="RW1 PROTEIN HOMOLOG"/>
    <property type="match status" value="1"/>
</dbReference>
<dbReference type="InterPro" id="IPR056311">
    <property type="entry name" value="TMEM131_Ig_2"/>
</dbReference>
<feature type="compositionally biased region" description="Polar residues" evidence="7">
    <location>
        <begin position="1642"/>
        <end position="1659"/>
    </location>
</feature>